<proteinExistence type="predicted"/>
<evidence type="ECO:0000313" key="4">
    <source>
        <dbReference type="Proteomes" id="UP000186817"/>
    </source>
</evidence>
<dbReference type="EMBL" id="LSRX01000462">
    <property type="protein sequence ID" value="OLP96577.1"/>
    <property type="molecule type" value="Genomic_DNA"/>
</dbReference>
<feature type="region of interest" description="Disordered" evidence="1">
    <location>
        <begin position="1"/>
        <end position="38"/>
    </location>
</feature>
<sequence length="90" mass="10086">MKSFVTEESLVNSELSDSGRALVDSDATTSMRTAQPQETIGLGRIQRQFLRSQTLASPCAFPEIMFLAKEMKWNDWEFHEGPLGVLDSYG</sequence>
<keyword evidence="4" id="KW-1185">Reference proteome</keyword>
<dbReference type="Proteomes" id="UP000186817">
    <property type="component" value="Unassembled WGS sequence"/>
</dbReference>
<reference evidence="3 4" key="1">
    <citation type="submission" date="2016-02" db="EMBL/GenBank/DDBJ databases">
        <title>Genome analysis of coral dinoflagellate symbionts highlights evolutionary adaptations to a symbiotic lifestyle.</title>
        <authorList>
            <person name="Aranda M."/>
            <person name="Li Y."/>
            <person name="Liew Y.J."/>
            <person name="Baumgarten S."/>
            <person name="Simakov O."/>
            <person name="Wilson M."/>
            <person name="Piel J."/>
            <person name="Ashoor H."/>
            <person name="Bougouffa S."/>
            <person name="Bajic V.B."/>
            <person name="Ryu T."/>
            <person name="Ravasi T."/>
            <person name="Bayer T."/>
            <person name="Micklem G."/>
            <person name="Kim H."/>
            <person name="Bhak J."/>
            <person name="Lajeunesse T.C."/>
            <person name="Voolstra C.R."/>
        </authorList>
    </citation>
    <scope>NUCLEOTIDE SEQUENCE [LARGE SCALE GENOMIC DNA]</scope>
    <source>
        <strain evidence="3 4">CCMP2467</strain>
    </source>
</reference>
<evidence type="ECO:0000313" key="3">
    <source>
        <dbReference type="EMBL" id="OLP96577.1"/>
    </source>
</evidence>
<evidence type="ECO:0000313" key="2">
    <source>
        <dbReference type="EMBL" id="OLP25662.1"/>
    </source>
</evidence>
<comment type="caution">
    <text evidence="3">The sequence shown here is derived from an EMBL/GenBank/DDBJ whole genome shotgun (WGS) entry which is preliminary data.</text>
</comment>
<accession>A0A1Q9DN21</accession>
<protein>
    <submittedName>
        <fullName evidence="3">Uncharacterized protein</fullName>
    </submittedName>
</protein>
<evidence type="ECO:0000256" key="1">
    <source>
        <dbReference type="SAM" id="MobiDB-lite"/>
    </source>
</evidence>
<feature type="compositionally biased region" description="Polar residues" evidence="1">
    <location>
        <begin position="26"/>
        <end position="38"/>
    </location>
</feature>
<organism evidence="3 4">
    <name type="scientific">Symbiodinium microadriaticum</name>
    <name type="common">Dinoflagellate</name>
    <name type="synonym">Zooxanthella microadriatica</name>
    <dbReference type="NCBI Taxonomy" id="2951"/>
    <lineage>
        <taxon>Eukaryota</taxon>
        <taxon>Sar</taxon>
        <taxon>Alveolata</taxon>
        <taxon>Dinophyceae</taxon>
        <taxon>Suessiales</taxon>
        <taxon>Symbiodiniaceae</taxon>
        <taxon>Symbiodinium</taxon>
    </lineage>
</organism>
<gene>
    <name evidence="3" type="ORF">AK812_SmicGene21180</name>
    <name evidence="2" type="ORF">AK812_SmicGene48928</name>
</gene>
<dbReference type="EMBL" id="LSRX01009287">
    <property type="protein sequence ID" value="OLP25662.1"/>
    <property type="molecule type" value="Genomic_DNA"/>
</dbReference>
<name>A0A1Q9DN21_SYMMI</name>
<dbReference type="AlphaFoldDB" id="A0A1Q9DN21"/>